<dbReference type="SUPFAM" id="SSF90123">
    <property type="entry name" value="ABC transporter transmembrane region"/>
    <property type="match status" value="1"/>
</dbReference>
<evidence type="ECO:0000259" key="13">
    <source>
        <dbReference type="PROSITE" id="PS50929"/>
    </source>
</evidence>
<gene>
    <name evidence="14" type="ORF">SAMN02910314_00594</name>
</gene>
<dbReference type="GO" id="GO:0140359">
    <property type="term" value="F:ABC-type transporter activity"/>
    <property type="evidence" value="ECO:0007669"/>
    <property type="project" value="InterPro"/>
</dbReference>
<organism evidence="14 15">
    <name type="scientific">Denitrobacterium detoxificans</name>
    <dbReference type="NCBI Taxonomy" id="79604"/>
    <lineage>
        <taxon>Bacteria</taxon>
        <taxon>Bacillati</taxon>
        <taxon>Actinomycetota</taxon>
        <taxon>Coriobacteriia</taxon>
        <taxon>Eggerthellales</taxon>
        <taxon>Eggerthellaceae</taxon>
        <taxon>Denitrobacterium</taxon>
    </lineage>
</organism>
<feature type="domain" description="ABC transporter" evidence="12">
    <location>
        <begin position="349"/>
        <end position="586"/>
    </location>
</feature>
<dbReference type="InterPro" id="IPR027417">
    <property type="entry name" value="P-loop_NTPase"/>
</dbReference>
<dbReference type="PANTHER" id="PTHR24221:SF654">
    <property type="entry name" value="ATP-BINDING CASSETTE SUB-FAMILY B MEMBER 6"/>
    <property type="match status" value="1"/>
</dbReference>
<dbReference type="RefSeq" id="WP_066664121.1">
    <property type="nucleotide sequence ID" value="NZ_CP011402.1"/>
</dbReference>
<dbReference type="EMBL" id="FOEC01000002">
    <property type="protein sequence ID" value="SEO56883.1"/>
    <property type="molecule type" value="Genomic_DNA"/>
</dbReference>
<accession>A0A172RZR0</accession>
<dbReference type="STRING" id="79604.AAY81_08875"/>
<feature type="transmembrane region" description="Helical" evidence="11">
    <location>
        <begin position="65"/>
        <end position="83"/>
    </location>
</feature>
<dbReference type="GO" id="GO:0016887">
    <property type="term" value="F:ATP hydrolysis activity"/>
    <property type="evidence" value="ECO:0007669"/>
    <property type="project" value="InterPro"/>
</dbReference>
<dbReference type="SMART" id="SM00382">
    <property type="entry name" value="AAA"/>
    <property type="match status" value="1"/>
</dbReference>
<sequence length="593" mass="65168">MARSQSVTRRTLHYYWLATRKHMGFFLTLVLATIGFHALLSYGNPYVMSLIVDRVSAGAVAAEDLVSVFGPYVLALIAINLVGQACSKLQDYALWKLEIAVSYDLATVCFDALCHQSMSFHSNRFGGTLVSQTTKFMNAYNQLLEALMFPFMPVVISIVMTCAILIPRVPLYVAILMVLLVAYALISYYMYKRILHLNAEAAGAQNQLSGELSDSVANILAVKTYGREEYERGLFDRYNREVVARDSKRMHSSLMRGIVTAAITVVIMSVVTVFIAGGNAWFGISAGTLVMMFTYTNTVTNQFNFINTGLQRLNRALGDASGMTAVLDEPRLVDDVPNAQPLVVTEGAIDFEGIDFFYEDGGVRTQVFDQFELHIKPGERVGLVGVSGAGKTTLTKLLLRLSDIQEGRILVDGQNVACTTQQSLRRQIAYVPQESLLFHRSVAENIAYGRPDATIEEIREAARRANALEFIEKLPQGFDTVTGERGVKLSGGQRQRIAIARAILADCPILVLDEATSALDSESEAAVQDALETLMAGRTAIVVAHRLSTVASLDRIVVLDHGRIVEDGPHDQLIAANGQYANLWNRQTGAFLE</sequence>
<evidence type="ECO:0000256" key="4">
    <source>
        <dbReference type="ARBA" id="ARBA00022741"/>
    </source>
</evidence>
<dbReference type="InterPro" id="IPR036640">
    <property type="entry name" value="ABC1_TM_sf"/>
</dbReference>
<keyword evidence="7 11" id="KW-0472">Membrane</keyword>
<dbReference type="FunFam" id="3.40.50.300:FF:000287">
    <property type="entry name" value="Multidrug ABC transporter ATP-binding protein"/>
    <property type="match status" value="1"/>
</dbReference>
<reference evidence="15" key="1">
    <citation type="submission" date="2016-10" db="EMBL/GenBank/DDBJ databases">
        <authorList>
            <person name="Varghese N."/>
        </authorList>
    </citation>
    <scope>NUCLEOTIDE SEQUENCE [LARGE SCALE GENOMIC DNA]</scope>
    <source>
        <strain evidence="15">DSM 21843</strain>
    </source>
</reference>
<dbReference type="InterPro" id="IPR017871">
    <property type="entry name" value="ABC_transporter-like_CS"/>
</dbReference>
<feature type="transmembrane region" description="Helical" evidence="11">
    <location>
        <begin position="258"/>
        <end position="282"/>
    </location>
</feature>
<dbReference type="SUPFAM" id="SSF52540">
    <property type="entry name" value="P-loop containing nucleoside triphosphate hydrolases"/>
    <property type="match status" value="1"/>
</dbReference>
<evidence type="ECO:0000256" key="6">
    <source>
        <dbReference type="ARBA" id="ARBA00022989"/>
    </source>
</evidence>
<keyword evidence="5 14" id="KW-0067">ATP-binding</keyword>
<dbReference type="InterPro" id="IPR003593">
    <property type="entry name" value="AAA+_ATPase"/>
</dbReference>
<evidence type="ECO:0000256" key="2">
    <source>
        <dbReference type="ARBA" id="ARBA00022448"/>
    </source>
</evidence>
<evidence type="ECO:0000256" key="11">
    <source>
        <dbReference type="SAM" id="Phobius"/>
    </source>
</evidence>
<dbReference type="Gene3D" id="3.40.50.300">
    <property type="entry name" value="P-loop containing nucleotide triphosphate hydrolases"/>
    <property type="match status" value="1"/>
</dbReference>
<comment type="similarity">
    <text evidence="9">Belongs to the ABC transporter superfamily. Lipid exporter (TC 3.A.1.106) family.</text>
</comment>
<evidence type="ECO:0000256" key="3">
    <source>
        <dbReference type="ARBA" id="ARBA00022692"/>
    </source>
</evidence>
<evidence type="ECO:0000313" key="15">
    <source>
        <dbReference type="Proteomes" id="UP000182975"/>
    </source>
</evidence>
<keyword evidence="15" id="KW-1185">Reference proteome</keyword>
<dbReference type="CDD" id="cd07346">
    <property type="entry name" value="ABC_6TM_exporters"/>
    <property type="match status" value="1"/>
</dbReference>
<evidence type="ECO:0000313" key="14">
    <source>
        <dbReference type="EMBL" id="SEO56883.1"/>
    </source>
</evidence>
<evidence type="ECO:0000256" key="9">
    <source>
        <dbReference type="ARBA" id="ARBA00061644"/>
    </source>
</evidence>
<name>A0A172RZR0_9ACTN</name>
<comment type="function">
    <text evidence="8">ABC transporter involved in fatty acid import. Transmembrane domains (TMD) form a pore in the membrane and the ATP-binding domain (NBD) is responsible for energy generation.</text>
</comment>
<dbReference type="GO" id="GO:0005524">
    <property type="term" value="F:ATP binding"/>
    <property type="evidence" value="ECO:0007669"/>
    <property type="project" value="UniProtKB-KW"/>
</dbReference>
<dbReference type="PROSITE" id="PS50929">
    <property type="entry name" value="ABC_TM1F"/>
    <property type="match status" value="1"/>
</dbReference>
<dbReference type="PANTHER" id="PTHR24221">
    <property type="entry name" value="ATP-BINDING CASSETTE SUB-FAMILY B"/>
    <property type="match status" value="1"/>
</dbReference>
<dbReference type="Pfam" id="PF00005">
    <property type="entry name" value="ABC_tran"/>
    <property type="match status" value="1"/>
</dbReference>
<proteinExistence type="inferred from homology"/>
<dbReference type="GO" id="GO:0034040">
    <property type="term" value="F:ATPase-coupled lipid transmembrane transporter activity"/>
    <property type="evidence" value="ECO:0007669"/>
    <property type="project" value="TreeGrafter"/>
</dbReference>
<evidence type="ECO:0000256" key="7">
    <source>
        <dbReference type="ARBA" id="ARBA00023136"/>
    </source>
</evidence>
<dbReference type="Gene3D" id="1.20.1560.10">
    <property type="entry name" value="ABC transporter type 1, transmembrane domain"/>
    <property type="match status" value="1"/>
</dbReference>
<keyword evidence="3 11" id="KW-0812">Transmembrane</keyword>
<feature type="domain" description="ABC transmembrane type-1" evidence="13">
    <location>
        <begin position="29"/>
        <end position="315"/>
    </location>
</feature>
<feature type="transmembrane region" description="Helical" evidence="11">
    <location>
        <begin position="172"/>
        <end position="191"/>
    </location>
</feature>
<keyword evidence="6 11" id="KW-1133">Transmembrane helix</keyword>
<feature type="transmembrane region" description="Helical" evidence="11">
    <location>
        <begin position="143"/>
        <end position="166"/>
    </location>
</feature>
<dbReference type="InterPro" id="IPR003439">
    <property type="entry name" value="ABC_transporter-like_ATP-bd"/>
</dbReference>
<evidence type="ECO:0000259" key="12">
    <source>
        <dbReference type="PROSITE" id="PS50893"/>
    </source>
</evidence>
<comment type="subcellular location">
    <subcellularLocation>
        <location evidence="1">Cell membrane</location>
        <topology evidence="1">Multi-pass membrane protein</topology>
    </subcellularLocation>
</comment>
<dbReference type="Proteomes" id="UP000182975">
    <property type="component" value="Unassembled WGS sequence"/>
</dbReference>
<dbReference type="PATRIC" id="fig|79604.3.peg.1784"/>
<keyword evidence="2" id="KW-0813">Transport</keyword>
<dbReference type="PROSITE" id="PS00211">
    <property type="entry name" value="ABC_TRANSPORTER_1"/>
    <property type="match status" value="1"/>
</dbReference>
<dbReference type="InterPro" id="IPR039421">
    <property type="entry name" value="Type_1_exporter"/>
</dbReference>
<evidence type="ECO:0000256" key="1">
    <source>
        <dbReference type="ARBA" id="ARBA00004651"/>
    </source>
</evidence>
<dbReference type="PROSITE" id="PS50893">
    <property type="entry name" value="ABC_TRANSPORTER_2"/>
    <property type="match status" value="1"/>
</dbReference>
<dbReference type="KEGG" id="ddt:AAY81_08875"/>
<dbReference type="AlphaFoldDB" id="A0A172RZR0"/>
<dbReference type="OrthoDB" id="9806127at2"/>
<keyword evidence="4" id="KW-0547">Nucleotide-binding</keyword>
<dbReference type="GO" id="GO:0005886">
    <property type="term" value="C:plasma membrane"/>
    <property type="evidence" value="ECO:0007669"/>
    <property type="project" value="UniProtKB-SubCell"/>
</dbReference>
<evidence type="ECO:0000256" key="8">
    <source>
        <dbReference type="ARBA" id="ARBA00055053"/>
    </source>
</evidence>
<dbReference type="Pfam" id="PF00664">
    <property type="entry name" value="ABC_membrane"/>
    <property type="match status" value="1"/>
</dbReference>
<evidence type="ECO:0000256" key="10">
    <source>
        <dbReference type="ARBA" id="ARBA00071747"/>
    </source>
</evidence>
<protein>
    <recommendedName>
        <fullName evidence="10">Fatty acid ABC transporter ATP-binding/permease protein</fullName>
    </recommendedName>
</protein>
<evidence type="ECO:0000256" key="5">
    <source>
        <dbReference type="ARBA" id="ARBA00022840"/>
    </source>
</evidence>
<dbReference type="InterPro" id="IPR011527">
    <property type="entry name" value="ABC1_TM_dom"/>
</dbReference>